<evidence type="ECO:0000256" key="1">
    <source>
        <dbReference type="ARBA" id="ARBA00006357"/>
    </source>
</evidence>
<keyword evidence="2" id="KW-0540">Nuclease</keyword>
<protein>
    <submittedName>
        <fullName evidence="6">RNA exonuclease</fullName>
    </submittedName>
</protein>
<dbReference type="GO" id="GO:0003676">
    <property type="term" value="F:nucleic acid binding"/>
    <property type="evidence" value="ECO:0007669"/>
    <property type="project" value="InterPro"/>
</dbReference>
<dbReference type="AlphaFoldDB" id="A0A0B2UK13"/>
<dbReference type="GO" id="GO:0005634">
    <property type="term" value="C:nucleus"/>
    <property type="evidence" value="ECO:0007669"/>
    <property type="project" value="TreeGrafter"/>
</dbReference>
<evidence type="ECO:0000259" key="5">
    <source>
        <dbReference type="SMART" id="SM00479"/>
    </source>
</evidence>
<dbReference type="RefSeq" id="XP_014563337.1">
    <property type="nucleotide sequence ID" value="XM_014707851.1"/>
</dbReference>
<feature type="domain" description="Exonuclease" evidence="5">
    <location>
        <begin position="146"/>
        <end position="300"/>
    </location>
</feature>
<dbReference type="CDD" id="cd06145">
    <property type="entry name" value="REX1_like"/>
    <property type="match status" value="1"/>
</dbReference>
<proteinExistence type="inferred from homology"/>
<dbReference type="OrthoDB" id="8191639at2759"/>
<evidence type="ECO:0000256" key="2">
    <source>
        <dbReference type="ARBA" id="ARBA00022722"/>
    </source>
</evidence>
<sequence>MAQKKVLRRLMVQDIQRILLWIFNSCKRPSFMPLKASEQPTAAIIVKMKDASTSIEKLISKLRIRSSVLINERIPFEMLFECMLRDGRYENINPSLDYVSVENLNLVPMADFRTVQYSGVFVPNKTPRIEVDMNKYNESQQISVHDILALDVEKVKTSQGKELGRVSLVDSNGRVVYDKIIKPRSDVIDYLTKYSGLTKEIVDEGIDAEICKDEVLRLIGANTVIIGHGIENDLESLQLYHDKIIDTAHLFSSPEGRKISLDELSKKYLKKSIHNSTHDSTVDALTCLKLLSIKIQHILTLLNPQTPSIDINARICNMHIEDLSDDVGKGVLGMVAADCKGIERCMSIHKKRKDILWMLTYEIGSKTYISF</sequence>
<dbReference type="InParanoid" id="A0A0B2UK13"/>
<keyword evidence="4 6" id="KW-0269">Exonuclease</keyword>
<dbReference type="InterPro" id="IPR034922">
    <property type="entry name" value="REX1-like_exo"/>
</dbReference>
<dbReference type="SUPFAM" id="SSF53098">
    <property type="entry name" value="Ribonuclease H-like"/>
    <property type="match status" value="1"/>
</dbReference>
<name>A0A0B2UK13_9MICR</name>
<dbReference type="InterPro" id="IPR013520">
    <property type="entry name" value="Ribonucl_H"/>
</dbReference>
<comment type="caution">
    <text evidence="6">The sequence shown here is derived from an EMBL/GenBank/DDBJ whole genome shotgun (WGS) entry which is preliminary data.</text>
</comment>
<dbReference type="Gene3D" id="3.30.420.10">
    <property type="entry name" value="Ribonuclease H-like superfamily/Ribonuclease H"/>
    <property type="match status" value="1"/>
</dbReference>
<evidence type="ECO:0000256" key="4">
    <source>
        <dbReference type="ARBA" id="ARBA00022839"/>
    </source>
</evidence>
<reference evidence="6 7" key="1">
    <citation type="journal article" date="2014" name="MBio">
        <title>The Ordospora colligata genome; evolution of extreme reduction in microsporidia and host-to-parasite horizontal gene transfer.</title>
        <authorList>
            <person name="Pombert J.-F."/>
            <person name="Haag K.L."/>
            <person name="Beidas S."/>
            <person name="Ebert D."/>
            <person name="Keeling P.J."/>
        </authorList>
    </citation>
    <scope>NUCLEOTIDE SEQUENCE [LARGE SCALE GENOMIC DNA]</scope>
    <source>
        <strain evidence="6 7">OC4</strain>
    </source>
</reference>
<dbReference type="EMBL" id="JOKQ01000008">
    <property type="protein sequence ID" value="KHN69295.1"/>
    <property type="molecule type" value="Genomic_DNA"/>
</dbReference>
<dbReference type="InterPro" id="IPR047021">
    <property type="entry name" value="REXO1/3/4-like"/>
</dbReference>
<gene>
    <name evidence="6" type="ORF">M896_080290</name>
</gene>
<dbReference type="InterPro" id="IPR012337">
    <property type="entry name" value="RNaseH-like_sf"/>
</dbReference>
<dbReference type="Proteomes" id="UP000031056">
    <property type="component" value="Unassembled WGS sequence"/>
</dbReference>
<accession>A0A0B2UK13</accession>
<dbReference type="VEuPathDB" id="MicrosporidiaDB:M896_080290"/>
<dbReference type="SMART" id="SM00479">
    <property type="entry name" value="EXOIII"/>
    <property type="match status" value="1"/>
</dbReference>
<keyword evidence="7" id="KW-1185">Reference proteome</keyword>
<evidence type="ECO:0000313" key="6">
    <source>
        <dbReference type="EMBL" id="KHN69295.1"/>
    </source>
</evidence>
<dbReference type="PANTHER" id="PTHR12801">
    <property type="entry name" value="RNA EXONUCLEASE REXO1 / RECO3 FAMILY MEMBER-RELATED"/>
    <property type="match status" value="1"/>
</dbReference>
<evidence type="ECO:0000313" key="7">
    <source>
        <dbReference type="Proteomes" id="UP000031056"/>
    </source>
</evidence>
<dbReference type="PANTHER" id="PTHR12801:SF153">
    <property type="entry name" value="EXONUCLEASE DOMAIN-CONTAINING PROTEIN"/>
    <property type="match status" value="1"/>
</dbReference>
<keyword evidence="3" id="KW-0378">Hydrolase</keyword>
<comment type="similarity">
    <text evidence="1">Belongs to the REXO1/REXO3 family.</text>
</comment>
<organism evidence="6 7">
    <name type="scientific">Ordospora colligata OC4</name>
    <dbReference type="NCBI Taxonomy" id="1354746"/>
    <lineage>
        <taxon>Eukaryota</taxon>
        <taxon>Fungi</taxon>
        <taxon>Fungi incertae sedis</taxon>
        <taxon>Microsporidia</taxon>
        <taxon>Ordosporidae</taxon>
        <taxon>Ordospora</taxon>
    </lineage>
</organism>
<evidence type="ECO:0000256" key="3">
    <source>
        <dbReference type="ARBA" id="ARBA00022801"/>
    </source>
</evidence>
<dbReference type="Pfam" id="PF00929">
    <property type="entry name" value="RNase_T"/>
    <property type="match status" value="1"/>
</dbReference>
<dbReference type="InterPro" id="IPR036397">
    <property type="entry name" value="RNaseH_sf"/>
</dbReference>
<dbReference type="GO" id="GO:0004527">
    <property type="term" value="F:exonuclease activity"/>
    <property type="evidence" value="ECO:0007669"/>
    <property type="project" value="UniProtKB-KW"/>
</dbReference>
<dbReference type="HOGENOM" id="CLU_054620_1_0_1"/>
<dbReference type="STRING" id="1354746.A0A0B2UK13"/>
<dbReference type="GeneID" id="26262069"/>